<feature type="region of interest" description="Disordered" evidence="1">
    <location>
        <begin position="151"/>
        <end position="353"/>
    </location>
</feature>
<dbReference type="SUPFAM" id="SSF50978">
    <property type="entry name" value="WD40 repeat-like"/>
    <property type="match status" value="1"/>
</dbReference>
<feature type="region of interest" description="Disordered" evidence="1">
    <location>
        <begin position="957"/>
        <end position="1030"/>
    </location>
</feature>
<feature type="compositionally biased region" description="Polar residues" evidence="1">
    <location>
        <begin position="314"/>
        <end position="323"/>
    </location>
</feature>
<sequence>MIEHQNKLPMDAAAVPLSSEQNAELCGDIMPFDEQLRTTLHCDDKEKLRRKLELLQREYLKTAERLQRAEHFDAVRKHVRRRISQQNQRDQDVTSNPRVSPSPLILHATNGAATSEAQCEGLTGGPVDSDISRKSQVIRFLLPSEDPCTETLIPSHGAARGHRSSPTLRLRSRRSRLRWERRSAEAGRSTDDNSEEGQEHSERMEIGGEGRDQSEGTQVVNESEEFISGTDSESPSLLLTHWNTCGQNETGDIEGSQIQGQQEQRENETELRSEGEKKSKSTSLVLRYWDPADRELKGTQNGNRKEGEEDVENCTEQRLCGNSSDKDNEQNSAEETEKEKRPENPAELKKDKSEMVGFGNDVKAVSLLDSCTLVEGLIFPAEYYVRTTRRMSSSQSQPNMQAIILSQLSPGRRCSRRGRGRRSNRHTQNSERSDQHTNISLSPPTTASVAPYLDSQPAEQNTQSSSELSDRFSGCQIDMGVCFSPIVPTARPARGRRKKRGRGRGRPQTPRCSLSLDSNQVVLSQKTSEDPPPKSSPVNTSPPLHGAAGPKPFISTVPDVPQPACTNSTDTPPPPGVIAAQSASGPLGKVFPIFHKSGEKSNRSTPISRDAASWQSLLLPSSPLAQTSLLPLPSLSNGSLFNNLMNFDIIQDFHLPDEQFALLKLHKLRQVSVASGVEPLSTPSYITRRSSRRFVGSDAERLLPLPLSLTPTITNSPLTTEAASHSDLQNVSMKYSRSVTEDPGRVIKETLGEQQTGNLQIESQTKSPRTGSVPVVQDVGVDQYQERMILNADHTVEPQPHINLADIPAGRANNYDHELPIKESLILSEEQTVSHAVIHPLEEHVSTNNQTDTIRTLSFDSSLQETPEEPPESRCADQLCNISKASPLQILHEKSPALDSREPPARPARRTPGDRPQPHSSQLLLSPALASAPFITQHPPPASALLSSPTLPSLGLTPHLLPSCPSAPPLTLPPPHSPSTQALSPPALSQCRSQIRASSEPPRTDGQSQRIEAPPCRTVPGILSQGGKGETAEEHMMRCTHTLKAPAGGCLVDACLLRGSSGGLCVAAAGKWALCLWSQSQASDWSLTHTWAFNEPVIDVFPVPDAAGLMCVTLGQLEIREIRMLSCRSLSQLLLCDSVVQAVVCVSGSRVVTSSHSASGSSLQVFTLSDSGSSFSTPAPQLLVSPGVCVGALAAVDGLSDALVGSDESGHLFVWNLQTGQLLQRIILEEDLSHMACLRGYSYCGVLFVLLQHQLLSSLEEEVKEREDESRNMALFSLVAINPLSGKSALATRLYPPKAWSGRLCEADVSSSSVVGLSQSGCVCVWELGPRGAPRMVSAPESEGWQLARWGGEGTLVTGHHNGDVTLHYSQTSL</sequence>
<name>A0AAN8AMM5_ELEMC</name>
<feature type="region of interest" description="Disordered" evidence="1">
    <location>
        <begin position="487"/>
        <end position="583"/>
    </location>
</feature>
<evidence type="ECO:0000259" key="2">
    <source>
        <dbReference type="Pfam" id="PF16756"/>
    </source>
</evidence>
<dbReference type="InterPro" id="IPR036322">
    <property type="entry name" value="WD40_repeat_dom_sf"/>
</dbReference>
<feature type="compositionally biased region" description="Basic and acidic residues" evidence="1">
    <location>
        <begin position="324"/>
        <end position="353"/>
    </location>
</feature>
<evidence type="ECO:0000313" key="3">
    <source>
        <dbReference type="EMBL" id="KAK5865558.1"/>
    </source>
</evidence>
<dbReference type="InterPro" id="IPR042417">
    <property type="entry name" value="PALB2"/>
</dbReference>
<dbReference type="InterPro" id="IPR031920">
    <property type="entry name" value="PALB2_WD40"/>
</dbReference>
<dbReference type="EMBL" id="JAUZQC010000009">
    <property type="protein sequence ID" value="KAK5865558.1"/>
    <property type="molecule type" value="Genomic_DNA"/>
</dbReference>
<feature type="compositionally biased region" description="Basic residues" evidence="1">
    <location>
        <begin position="413"/>
        <end position="425"/>
    </location>
</feature>
<feature type="compositionally biased region" description="Polar residues" evidence="1">
    <location>
        <begin position="229"/>
        <end position="250"/>
    </location>
</feature>
<dbReference type="Pfam" id="PF16756">
    <property type="entry name" value="PALB2_WD40"/>
    <property type="match status" value="1"/>
</dbReference>
<dbReference type="InterPro" id="IPR015943">
    <property type="entry name" value="WD40/YVTN_repeat-like_dom_sf"/>
</dbReference>
<dbReference type="GO" id="GO:0003677">
    <property type="term" value="F:DNA binding"/>
    <property type="evidence" value="ECO:0007669"/>
    <property type="project" value="InterPro"/>
</dbReference>
<feature type="compositionally biased region" description="Pro residues" evidence="1">
    <location>
        <begin position="965"/>
        <end position="977"/>
    </location>
</feature>
<feature type="compositionally biased region" description="Polar residues" evidence="1">
    <location>
        <begin position="457"/>
        <end position="467"/>
    </location>
</feature>
<comment type="caution">
    <text evidence="3">The sequence shown here is derived from an EMBL/GenBank/DDBJ whole genome shotgun (WGS) entry which is preliminary data.</text>
</comment>
<keyword evidence="4" id="KW-1185">Reference proteome</keyword>
<feature type="compositionally biased region" description="Basic and acidic residues" evidence="1">
    <location>
        <begin position="177"/>
        <end position="214"/>
    </location>
</feature>
<organism evidence="3 4">
    <name type="scientific">Eleginops maclovinus</name>
    <name type="common">Patagonian blennie</name>
    <name type="synonym">Eleginus maclovinus</name>
    <dbReference type="NCBI Taxonomy" id="56733"/>
    <lineage>
        <taxon>Eukaryota</taxon>
        <taxon>Metazoa</taxon>
        <taxon>Chordata</taxon>
        <taxon>Craniata</taxon>
        <taxon>Vertebrata</taxon>
        <taxon>Euteleostomi</taxon>
        <taxon>Actinopterygii</taxon>
        <taxon>Neopterygii</taxon>
        <taxon>Teleostei</taxon>
        <taxon>Neoteleostei</taxon>
        <taxon>Acanthomorphata</taxon>
        <taxon>Eupercaria</taxon>
        <taxon>Perciformes</taxon>
        <taxon>Notothenioidei</taxon>
        <taxon>Eleginopidae</taxon>
        <taxon>Eleginops</taxon>
    </lineage>
</organism>
<feature type="compositionally biased region" description="Polar residues" evidence="1">
    <location>
        <begin position="84"/>
        <end position="99"/>
    </location>
</feature>
<dbReference type="GO" id="GO:0005654">
    <property type="term" value="C:nucleoplasm"/>
    <property type="evidence" value="ECO:0007669"/>
    <property type="project" value="TreeGrafter"/>
</dbReference>
<accession>A0AAN8AMM5</accession>
<dbReference type="GO" id="GO:0000724">
    <property type="term" value="P:double-strand break repair via homologous recombination"/>
    <property type="evidence" value="ECO:0007669"/>
    <property type="project" value="InterPro"/>
</dbReference>
<proteinExistence type="predicted"/>
<feature type="domain" description="Partner and localiser of BRCA2 WD40" evidence="2">
    <location>
        <begin position="1031"/>
        <end position="1367"/>
    </location>
</feature>
<evidence type="ECO:0000313" key="4">
    <source>
        <dbReference type="Proteomes" id="UP001346869"/>
    </source>
</evidence>
<gene>
    <name evidence="3" type="ORF">PBY51_019821</name>
</gene>
<feature type="region of interest" description="Disordered" evidence="1">
    <location>
        <begin position="80"/>
        <end position="105"/>
    </location>
</feature>
<evidence type="ECO:0000256" key="1">
    <source>
        <dbReference type="SAM" id="MobiDB-lite"/>
    </source>
</evidence>
<reference evidence="3 4" key="2">
    <citation type="journal article" date="2023" name="Mol. Biol. Evol.">
        <title>Genomics of Secondarily Temperate Adaptation in the Only Non-Antarctic Icefish.</title>
        <authorList>
            <person name="Rivera-Colon A.G."/>
            <person name="Rayamajhi N."/>
            <person name="Minhas B.F."/>
            <person name="Madrigal G."/>
            <person name="Bilyk K.T."/>
            <person name="Yoon V."/>
            <person name="Hune M."/>
            <person name="Gregory S."/>
            <person name="Cheng C.H.C."/>
            <person name="Catchen J.M."/>
        </authorList>
    </citation>
    <scope>NUCLEOTIDE SEQUENCE [LARGE SCALE GENOMIC DNA]</scope>
    <source>
        <strain evidence="3">JMC-PN-2008</strain>
    </source>
</reference>
<feature type="compositionally biased region" description="Polar residues" evidence="1">
    <location>
        <begin position="398"/>
        <end position="408"/>
    </location>
</feature>
<dbReference type="Gene3D" id="2.130.10.10">
    <property type="entry name" value="YVTN repeat-like/Quinoprotein amine dehydrogenase"/>
    <property type="match status" value="1"/>
</dbReference>
<dbReference type="Proteomes" id="UP001346869">
    <property type="component" value="Unassembled WGS sequence"/>
</dbReference>
<feature type="compositionally biased region" description="Basic and acidic residues" evidence="1">
    <location>
        <begin position="892"/>
        <end position="904"/>
    </location>
</feature>
<dbReference type="PANTHER" id="PTHR14662">
    <property type="entry name" value="PARTNER AND LOCALIZER OF BRCA2"/>
    <property type="match status" value="1"/>
</dbReference>
<protein>
    <recommendedName>
        <fullName evidence="2">Partner and localiser of BRCA2 WD40 domain-containing protein</fullName>
    </recommendedName>
</protein>
<feature type="compositionally biased region" description="Polar residues" evidence="1">
    <location>
        <begin position="436"/>
        <end position="448"/>
    </location>
</feature>
<feature type="region of interest" description="Disordered" evidence="1">
    <location>
        <begin position="390"/>
        <end position="470"/>
    </location>
</feature>
<feature type="region of interest" description="Disordered" evidence="1">
    <location>
        <begin position="892"/>
        <end position="921"/>
    </location>
</feature>
<dbReference type="PANTHER" id="PTHR14662:SF2">
    <property type="entry name" value="PARTNER AND LOCALIZER OF BRCA2"/>
    <property type="match status" value="1"/>
</dbReference>
<feature type="compositionally biased region" description="Low complexity" evidence="1">
    <location>
        <begin position="253"/>
        <end position="262"/>
    </location>
</feature>
<feature type="compositionally biased region" description="Basic residues" evidence="1">
    <location>
        <begin position="493"/>
        <end position="505"/>
    </location>
</feature>
<feature type="compositionally biased region" description="Basic and acidic residues" evidence="1">
    <location>
        <begin position="263"/>
        <end position="279"/>
    </location>
</feature>
<feature type="compositionally biased region" description="Polar residues" evidence="1">
    <location>
        <begin position="515"/>
        <end position="526"/>
    </location>
</feature>
<feature type="compositionally biased region" description="Basic and acidic residues" evidence="1">
    <location>
        <begin position="290"/>
        <end position="307"/>
    </location>
</feature>
<reference evidence="3 4" key="1">
    <citation type="journal article" date="2023" name="Genes (Basel)">
        <title>Chromosome-Level Genome Assembly and Circadian Gene Repertoire of the Patagonia Blennie Eleginops maclovinus-The Closest Ancestral Proxy of Antarctic Cryonotothenioids.</title>
        <authorList>
            <person name="Cheng C.C."/>
            <person name="Rivera-Colon A.G."/>
            <person name="Minhas B.F."/>
            <person name="Wilson L."/>
            <person name="Rayamajhi N."/>
            <person name="Vargas-Chacoff L."/>
            <person name="Catchen J.M."/>
        </authorList>
    </citation>
    <scope>NUCLEOTIDE SEQUENCE [LARGE SCALE GENOMIC DNA]</scope>
    <source>
        <strain evidence="3">JMC-PN-2008</strain>
    </source>
</reference>